<comment type="caution">
    <text evidence="15">The sequence shown here is derived from an EMBL/GenBank/DDBJ whole genome shotgun (WGS) entry which is preliminary data.</text>
</comment>
<keyword evidence="10" id="KW-0648">Protein biosynthesis</keyword>
<evidence type="ECO:0000256" key="8">
    <source>
        <dbReference type="ARBA" id="ARBA00022741"/>
    </source>
</evidence>
<dbReference type="NCBIfam" id="NF003078">
    <property type="entry name" value="PRK04004.1"/>
    <property type="match status" value="1"/>
</dbReference>
<dbReference type="Gene3D" id="2.40.30.10">
    <property type="entry name" value="Translation factors"/>
    <property type="match status" value="2"/>
</dbReference>
<dbReference type="CDD" id="cd01887">
    <property type="entry name" value="IF2_eIF5B"/>
    <property type="match status" value="1"/>
</dbReference>
<dbReference type="NCBIfam" id="TIGR00231">
    <property type="entry name" value="small_GTP"/>
    <property type="match status" value="1"/>
</dbReference>
<dbReference type="EMBL" id="JAUIZM010000001">
    <property type="protein sequence ID" value="KAK1404567.1"/>
    <property type="molecule type" value="Genomic_DNA"/>
</dbReference>
<gene>
    <name evidence="15" type="ORF">POM88_004172</name>
</gene>
<feature type="compositionally biased region" description="Acidic residues" evidence="13">
    <location>
        <begin position="68"/>
        <end position="83"/>
    </location>
</feature>
<feature type="compositionally biased region" description="Basic and acidic residues" evidence="13">
    <location>
        <begin position="92"/>
        <end position="107"/>
    </location>
</feature>
<feature type="compositionally biased region" description="Basic residues" evidence="13">
    <location>
        <begin position="328"/>
        <end position="339"/>
    </location>
</feature>
<evidence type="ECO:0000256" key="10">
    <source>
        <dbReference type="ARBA" id="ARBA00022917"/>
    </source>
</evidence>
<name>A0AAD8ND36_9APIA</name>
<reference evidence="15" key="2">
    <citation type="submission" date="2023-05" db="EMBL/GenBank/DDBJ databases">
        <authorList>
            <person name="Schelkunov M.I."/>
        </authorList>
    </citation>
    <scope>NUCLEOTIDE SEQUENCE</scope>
    <source>
        <strain evidence="15">Hsosn_3</strain>
        <tissue evidence="15">Leaf</tissue>
    </source>
</reference>
<feature type="compositionally biased region" description="Basic and acidic residues" evidence="13">
    <location>
        <begin position="119"/>
        <end position="129"/>
    </location>
</feature>
<dbReference type="FunFam" id="2.40.30.10:FF:000013">
    <property type="entry name" value="eukaryotic translation initiation factor 5B"/>
    <property type="match status" value="1"/>
</dbReference>
<evidence type="ECO:0000313" key="16">
    <source>
        <dbReference type="Proteomes" id="UP001237642"/>
    </source>
</evidence>
<dbReference type="FunFam" id="3.40.50.10050:FF:000002">
    <property type="entry name" value="Eukaryotic translation initiation factor 5B"/>
    <property type="match status" value="1"/>
</dbReference>
<dbReference type="PRINTS" id="PR00315">
    <property type="entry name" value="ELONGATNFCT"/>
</dbReference>
<sequence>MCQKKPVRREEDAAEGKAKLEKMNVTSDNEGDDYVVNNAMFTKSAFDLLEDDDENLGLQDQDGYGASSDDDDDDDDALCEDENPGTSISGRMVDDVKSKDTNDDVVVRSKSKKRRKKGERTAHEENDLDKIVAELGVASPPANTDRKTLIDQIEPDVALVDAVEREVEEGTLEMSAAEKKKRKKKEKQKEKKAAAAAAASSVEEKQEEIMNQVAADKKKVPKHVKEMQETLAKRKAEVERKKREEEERLKKEELERLEQEELIRQAEERKRLKKEREKEKVLKKKQEGKLLTGKQKEEARRLEAMRNQFVASAGGLPLTTADTAAPPKRPKYQTKKLKTHSQEHVGTPSNTNEITEADKKQEGLLGMPGSDSPETEEVEEMNLMDVEEKSVVVEKDGSKEDNEDEWEAKSWDKDDFKLLGESLFANEETELEPKSVFKTDITNSHTATRHSKLSMSTAEVSSIAQVEFEKADNENLRSPICCIMGHVDAGKTKLLDCIRGTNVQEGEAGGITQQIGATYLPGENLRDRINRELKVHVGLKVPGLLLIDTPGHESFMNLRSRGSGLCDIAILVVDIMDGIKPQTVESLKLLKMRKTPFIVALNKVDRLYGWKTCHNASIVKAKNQQSKDVQNEFERRLTEIIAQFKEQGLNSNLYYRIKRGENEEKREKEEKGEREETISIVPTSAISGEGIPDMLLLLVKWCQRDMVEKLTYRDKVQCTVLEVKVNEGDGTTIDVVLVNGVLHEGDQIVVCGMQGPIVTTIRALSTPHPLKELRVKGTYLHHKEIKAAQFIKIAAQDLKNAVAGTDIYVVGPNDDLEVVKELTMGDKESVMNRIHRTGEGVYVQASTLGSLEALLDFLKTPAVNIPVSGIGIGPVHKKDVMRARIMLEKKKKEYATILAFDVKVTPDARGIADKHGVRIFTADTIYPLINQFKAYIHTHKEEKKKDVADKTIYPCVLKIKPECVFKKKDPIIVGVDVLQGIAKVGTPICIPQKKFIDIGRITRILNKEQQVDLARKGSAVSIEISGSNPVEKQTKFGRHFEIEDELVSHLSRSSIDILEELYWDELPKELRKLVVNMKKLFKIL</sequence>
<dbReference type="Proteomes" id="UP001237642">
    <property type="component" value="Unassembled WGS sequence"/>
</dbReference>
<evidence type="ECO:0000256" key="5">
    <source>
        <dbReference type="ARBA" id="ARBA00022490"/>
    </source>
</evidence>
<keyword evidence="11" id="KW-0342">GTP-binding</keyword>
<dbReference type="InterPro" id="IPR009000">
    <property type="entry name" value="Transl_B-barrel_sf"/>
</dbReference>
<dbReference type="PROSITE" id="PS51722">
    <property type="entry name" value="G_TR_2"/>
    <property type="match status" value="1"/>
</dbReference>
<dbReference type="SUPFAM" id="SSF52156">
    <property type="entry name" value="Initiation factor IF2/eIF5b, domain 3"/>
    <property type="match status" value="1"/>
</dbReference>
<evidence type="ECO:0000256" key="6">
    <source>
        <dbReference type="ARBA" id="ARBA00022540"/>
    </source>
</evidence>
<reference evidence="15" key="1">
    <citation type="submission" date="2023-02" db="EMBL/GenBank/DDBJ databases">
        <title>Genome of toxic invasive species Heracleum sosnowskyi carries increased number of genes despite the absence of recent whole-genome duplications.</title>
        <authorList>
            <person name="Schelkunov M."/>
            <person name="Shtratnikova V."/>
            <person name="Makarenko M."/>
            <person name="Klepikova A."/>
            <person name="Omelchenko D."/>
            <person name="Novikova G."/>
            <person name="Obukhova E."/>
            <person name="Bogdanov V."/>
            <person name="Penin A."/>
            <person name="Logacheva M."/>
        </authorList>
    </citation>
    <scope>NUCLEOTIDE SEQUENCE</scope>
    <source>
        <strain evidence="15">Hsosn_3</strain>
        <tissue evidence="15">Leaf</tissue>
    </source>
</reference>
<dbReference type="InterPro" id="IPR023115">
    <property type="entry name" value="TIF_IF2_dom3"/>
</dbReference>
<evidence type="ECO:0000256" key="12">
    <source>
        <dbReference type="ARBA" id="ARBA00032478"/>
    </source>
</evidence>
<dbReference type="Gene3D" id="3.40.50.10050">
    <property type="entry name" value="Translation initiation factor IF- 2, domain 3"/>
    <property type="match status" value="1"/>
</dbReference>
<dbReference type="InterPro" id="IPR029459">
    <property type="entry name" value="EFTU-type"/>
</dbReference>
<keyword evidence="9" id="KW-0378">Hydrolase</keyword>
<dbReference type="GO" id="GO:0005739">
    <property type="term" value="C:mitochondrion"/>
    <property type="evidence" value="ECO:0007669"/>
    <property type="project" value="TreeGrafter"/>
</dbReference>
<dbReference type="GO" id="GO:0005525">
    <property type="term" value="F:GTP binding"/>
    <property type="evidence" value="ECO:0007669"/>
    <property type="project" value="UniProtKB-KW"/>
</dbReference>
<comment type="similarity">
    <text evidence="2">Belongs to the TRAFAC class translation factor GTPase superfamily. Classic translation factor GTPase family. IF-2 subfamily.</text>
</comment>
<dbReference type="GO" id="GO:0046872">
    <property type="term" value="F:metal ion binding"/>
    <property type="evidence" value="ECO:0007669"/>
    <property type="project" value="UniProtKB-KW"/>
</dbReference>
<dbReference type="AlphaFoldDB" id="A0AAD8ND36"/>
<feature type="region of interest" description="Disordered" evidence="13">
    <location>
        <begin position="52"/>
        <end position="129"/>
    </location>
</feature>
<feature type="compositionally biased region" description="Low complexity" evidence="13">
    <location>
        <begin position="56"/>
        <end position="67"/>
    </location>
</feature>
<evidence type="ECO:0000256" key="13">
    <source>
        <dbReference type="SAM" id="MobiDB-lite"/>
    </source>
</evidence>
<dbReference type="GO" id="GO:0003743">
    <property type="term" value="F:translation initiation factor activity"/>
    <property type="evidence" value="ECO:0007669"/>
    <property type="project" value="UniProtKB-KW"/>
</dbReference>
<proteinExistence type="inferred from homology"/>
<feature type="compositionally biased region" description="Basic and acidic residues" evidence="13">
    <location>
        <begin position="8"/>
        <end position="22"/>
    </location>
</feature>
<keyword evidence="7" id="KW-0479">Metal-binding</keyword>
<feature type="region of interest" description="Disordered" evidence="13">
    <location>
        <begin position="168"/>
        <end position="206"/>
    </location>
</feature>
<evidence type="ECO:0000256" key="2">
    <source>
        <dbReference type="ARBA" id="ARBA00007733"/>
    </source>
</evidence>
<dbReference type="InterPro" id="IPR000795">
    <property type="entry name" value="T_Tr_GTP-bd_dom"/>
</dbReference>
<dbReference type="InterPro" id="IPR015760">
    <property type="entry name" value="TIF_IF2"/>
</dbReference>
<dbReference type="PANTHER" id="PTHR43381">
    <property type="entry name" value="TRANSLATION INITIATION FACTOR IF-2-RELATED"/>
    <property type="match status" value="1"/>
</dbReference>
<protein>
    <recommendedName>
        <fullName evidence="4">Eukaryotic translation initiation factor 5B</fullName>
        <ecNumber evidence="3">3.6.5.3</ecNumber>
    </recommendedName>
    <alternativeName>
        <fullName evidence="12">Translation initiation factor IF-2</fullName>
    </alternativeName>
</protein>
<evidence type="ECO:0000256" key="11">
    <source>
        <dbReference type="ARBA" id="ARBA00023134"/>
    </source>
</evidence>
<dbReference type="Pfam" id="PF00009">
    <property type="entry name" value="GTP_EFTU"/>
    <property type="match status" value="1"/>
</dbReference>
<dbReference type="SUPFAM" id="SSF50447">
    <property type="entry name" value="Translation proteins"/>
    <property type="match status" value="1"/>
</dbReference>
<dbReference type="SUPFAM" id="SSF52540">
    <property type="entry name" value="P-loop containing nucleoside triphosphate hydrolases"/>
    <property type="match status" value="1"/>
</dbReference>
<evidence type="ECO:0000256" key="7">
    <source>
        <dbReference type="ARBA" id="ARBA00022723"/>
    </source>
</evidence>
<keyword evidence="8" id="KW-0547">Nucleotide-binding</keyword>
<evidence type="ECO:0000256" key="9">
    <source>
        <dbReference type="ARBA" id="ARBA00022801"/>
    </source>
</evidence>
<feature type="compositionally biased region" description="Basic residues" evidence="13">
    <location>
        <begin position="109"/>
        <end position="118"/>
    </location>
</feature>
<feature type="region of interest" description="Disordered" evidence="13">
    <location>
        <begin position="232"/>
        <end position="255"/>
    </location>
</feature>
<dbReference type="InterPro" id="IPR005225">
    <property type="entry name" value="Small_GTP-bd"/>
</dbReference>
<dbReference type="CDD" id="cd03703">
    <property type="entry name" value="aeIF5B_II"/>
    <property type="match status" value="1"/>
</dbReference>
<keyword evidence="5" id="KW-0963">Cytoplasm</keyword>
<evidence type="ECO:0000256" key="1">
    <source>
        <dbReference type="ARBA" id="ARBA00004496"/>
    </source>
</evidence>
<keyword evidence="6 15" id="KW-0396">Initiation factor</keyword>
<dbReference type="FunFam" id="3.40.50.300:FF:000112">
    <property type="entry name" value="Eukaryotic translation initiation factor 5B"/>
    <property type="match status" value="1"/>
</dbReference>
<evidence type="ECO:0000256" key="3">
    <source>
        <dbReference type="ARBA" id="ARBA00011986"/>
    </source>
</evidence>
<dbReference type="EC" id="3.6.5.3" evidence="3"/>
<evidence type="ECO:0000256" key="4">
    <source>
        <dbReference type="ARBA" id="ARBA00013824"/>
    </source>
</evidence>
<evidence type="ECO:0000259" key="14">
    <source>
        <dbReference type="PROSITE" id="PS51722"/>
    </source>
</evidence>
<evidence type="ECO:0000313" key="15">
    <source>
        <dbReference type="EMBL" id="KAK1404567.1"/>
    </source>
</evidence>
<dbReference type="InterPro" id="IPR036925">
    <property type="entry name" value="TIF_IF2_dom3_sf"/>
</dbReference>
<comment type="subcellular location">
    <subcellularLocation>
        <location evidence="1">Cytoplasm</location>
    </subcellularLocation>
</comment>
<feature type="region of interest" description="Disordered" evidence="13">
    <location>
        <begin position="269"/>
        <end position="297"/>
    </location>
</feature>
<feature type="domain" description="Tr-type G" evidence="14">
    <location>
        <begin position="476"/>
        <end position="707"/>
    </location>
</feature>
<dbReference type="Pfam" id="PF14578">
    <property type="entry name" value="GTP_EFTU_D4"/>
    <property type="match status" value="1"/>
</dbReference>
<dbReference type="Gene3D" id="3.40.50.300">
    <property type="entry name" value="P-loop containing nucleotide triphosphate hydrolases"/>
    <property type="match status" value="1"/>
</dbReference>
<feature type="region of interest" description="Disordered" evidence="13">
    <location>
        <begin position="1"/>
        <end position="33"/>
    </location>
</feature>
<dbReference type="PANTHER" id="PTHR43381:SF4">
    <property type="entry name" value="EUKARYOTIC TRANSLATION INITIATION FACTOR 5B"/>
    <property type="match status" value="1"/>
</dbReference>
<accession>A0AAD8ND36</accession>
<organism evidence="15 16">
    <name type="scientific">Heracleum sosnowskyi</name>
    <dbReference type="NCBI Taxonomy" id="360622"/>
    <lineage>
        <taxon>Eukaryota</taxon>
        <taxon>Viridiplantae</taxon>
        <taxon>Streptophyta</taxon>
        <taxon>Embryophyta</taxon>
        <taxon>Tracheophyta</taxon>
        <taxon>Spermatophyta</taxon>
        <taxon>Magnoliopsida</taxon>
        <taxon>eudicotyledons</taxon>
        <taxon>Gunneridae</taxon>
        <taxon>Pentapetalae</taxon>
        <taxon>asterids</taxon>
        <taxon>campanulids</taxon>
        <taxon>Apiales</taxon>
        <taxon>Apiaceae</taxon>
        <taxon>Apioideae</taxon>
        <taxon>apioid superclade</taxon>
        <taxon>Tordylieae</taxon>
        <taxon>Tordyliinae</taxon>
        <taxon>Heracleum</taxon>
    </lineage>
</organism>
<dbReference type="Pfam" id="PF11987">
    <property type="entry name" value="IF-2"/>
    <property type="match status" value="1"/>
</dbReference>
<dbReference type="InterPro" id="IPR027417">
    <property type="entry name" value="P-loop_NTPase"/>
</dbReference>
<feature type="region of interest" description="Disordered" evidence="13">
    <location>
        <begin position="313"/>
        <end position="378"/>
    </location>
</feature>
<keyword evidence="16" id="KW-1185">Reference proteome</keyword>
<dbReference type="GO" id="GO:0003924">
    <property type="term" value="F:GTPase activity"/>
    <property type="evidence" value="ECO:0007669"/>
    <property type="project" value="InterPro"/>
</dbReference>